<name>A0A6C0AY18_9ZZZZ</name>
<accession>A0A6C0AY18</accession>
<dbReference type="AlphaFoldDB" id="A0A6C0AY18"/>
<protein>
    <submittedName>
        <fullName evidence="1">Uncharacterized protein</fullName>
    </submittedName>
</protein>
<evidence type="ECO:0000313" key="1">
    <source>
        <dbReference type="EMBL" id="QHS84240.1"/>
    </source>
</evidence>
<organism evidence="1">
    <name type="scientific">viral metagenome</name>
    <dbReference type="NCBI Taxonomy" id="1070528"/>
    <lineage>
        <taxon>unclassified sequences</taxon>
        <taxon>metagenomes</taxon>
        <taxon>organismal metagenomes</taxon>
    </lineage>
</organism>
<sequence length="77" mass="9538">MYNSVFDGYFPGSYIKKHTQNNWNYWKKGYELDRYEIYKLDKDYYKMVIPLEYDCLKISYKSMEDLLSHLDTIKNRL</sequence>
<proteinExistence type="predicted"/>
<reference evidence="1" key="1">
    <citation type="journal article" date="2020" name="Nature">
        <title>Giant virus diversity and host interactions through global metagenomics.</title>
        <authorList>
            <person name="Schulz F."/>
            <person name="Roux S."/>
            <person name="Paez-Espino D."/>
            <person name="Jungbluth S."/>
            <person name="Walsh D.A."/>
            <person name="Denef V.J."/>
            <person name="McMahon K.D."/>
            <person name="Konstantinidis K.T."/>
            <person name="Eloe-Fadrosh E.A."/>
            <person name="Kyrpides N.C."/>
            <person name="Woyke T."/>
        </authorList>
    </citation>
    <scope>NUCLEOTIDE SEQUENCE</scope>
    <source>
        <strain evidence="1">GVMAG-S-ERX555965-48</strain>
    </source>
</reference>
<dbReference type="EMBL" id="MN738775">
    <property type="protein sequence ID" value="QHS84240.1"/>
    <property type="molecule type" value="Genomic_DNA"/>
</dbReference>